<proteinExistence type="predicted"/>
<evidence type="ECO:0000313" key="2">
    <source>
        <dbReference type="EMBL" id="ADG05026.1"/>
    </source>
</evidence>
<gene>
    <name evidence="2" type="ordered locus">Btus_0249</name>
</gene>
<name>D5WSE1_KYRT2</name>
<dbReference type="Proteomes" id="UP000002368">
    <property type="component" value="Chromosome"/>
</dbReference>
<organism evidence="2 3">
    <name type="scientific">Kyrpidia tusciae (strain DSM 2912 / NBRC 15312 / T2)</name>
    <name type="common">Bacillus tusciae</name>
    <dbReference type="NCBI Taxonomy" id="562970"/>
    <lineage>
        <taxon>Bacteria</taxon>
        <taxon>Bacillati</taxon>
        <taxon>Bacillota</taxon>
        <taxon>Bacilli</taxon>
        <taxon>Bacillales</taxon>
        <taxon>Alicyclobacillaceae</taxon>
        <taxon>Kyrpidia</taxon>
    </lineage>
</organism>
<feature type="transmembrane region" description="Helical" evidence="1">
    <location>
        <begin position="41"/>
        <end position="59"/>
    </location>
</feature>
<keyword evidence="3" id="KW-1185">Reference proteome</keyword>
<dbReference type="AlphaFoldDB" id="D5WSE1"/>
<dbReference type="KEGG" id="bts:Btus_0249"/>
<accession>D5WSE1</accession>
<dbReference type="EMBL" id="CP002017">
    <property type="protein sequence ID" value="ADG05026.1"/>
    <property type="molecule type" value="Genomic_DNA"/>
</dbReference>
<keyword evidence="1" id="KW-1133">Transmembrane helix</keyword>
<evidence type="ECO:0000313" key="3">
    <source>
        <dbReference type="Proteomes" id="UP000002368"/>
    </source>
</evidence>
<feature type="transmembrane region" description="Helical" evidence="1">
    <location>
        <begin position="7"/>
        <end position="29"/>
    </location>
</feature>
<sequence>MGLITEILLLLSYLVADVGVGWLVAWVFGRMFSVSLTRRQMWWIASSWTVLGVIGILIFRW</sequence>
<dbReference type="HOGENOM" id="CLU_2875709_0_0_9"/>
<protein>
    <submittedName>
        <fullName evidence="2">Uncharacterized protein</fullName>
    </submittedName>
</protein>
<dbReference type="RefSeq" id="WP_013074319.1">
    <property type="nucleotide sequence ID" value="NC_014098.1"/>
</dbReference>
<keyword evidence="1" id="KW-0812">Transmembrane</keyword>
<reference evidence="2 3" key="1">
    <citation type="journal article" date="2011" name="Stand. Genomic Sci.">
        <title>Complete genome sequence of the thermophilic, hydrogen-oxidizing Bacillus tusciae type strain (T2) and reclassification in the new genus, Kyrpidia gen. nov. as Kyrpidia tusciae comb. nov. and emendation of the family Alicyclobacillaceae da Costa and Rainey, 2010.</title>
        <authorList>
            <person name="Klenk H.P."/>
            <person name="Lapidus A."/>
            <person name="Chertkov O."/>
            <person name="Copeland A."/>
            <person name="Del Rio T.G."/>
            <person name="Nolan M."/>
            <person name="Lucas S."/>
            <person name="Chen F."/>
            <person name="Tice H."/>
            <person name="Cheng J.F."/>
            <person name="Han C."/>
            <person name="Bruce D."/>
            <person name="Goodwin L."/>
            <person name="Pitluck S."/>
            <person name="Pati A."/>
            <person name="Ivanova N."/>
            <person name="Mavromatis K."/>
            <person name="Daum C."/>
            <person name="Chen A."/>
            <person name="Palaniappan K."/>
            <person name="Chang Y.J."/>
            <person name="Land M."/>
            <person name="Hauser L."/>
            <person name="Jeffries C.D."/>
            <person name="Detter J.C."/>
            <person name="Rohde M."/>
            <person name="Abt B."/>
            <person name="Pukall R."/>
            <person name="Goker M."/>
            <person name="Bristow J."/>
            <person name="Markowitz V."/>
            <person name="Hugenholtz P."/>
            <person name="Eisen J.A."/>
        </authorList>
    </citation>
    <scope>NUCLEOTIDE SEQUENCE [LARGE SCALE GENOMIC DNA]</scope>
    <source>
        <strain evidence="2 3">DSM 2912</strain>
    </source>
</reference>
<evidence type="ECO:0000256" key="1">
    <source>
        <dbReference type="SAM" id="Phobius"/>
    </source>
</evidence>
<dbReference type="OrthoDB" id="2377139at2"/>
<keyword evidence="1" id="KW-0472">Membrane</keyword>